<sequence>MRKIQPLLFGVLSLTSYGQAKINANTDEVMVDLSSYSVSLSDDGTTLAIGTYNVRDNGSKSGHVCVYKNNSGVWSQIGADINGEAEGDWSGYSVSLSNDGAIVAIGAKYNHGSNGSDSGHVRIYKNNSGIWKQVGADIDGEAAGDWSGYSVSLSDDGTTVAIGAILNSGNGKNSGHVRVYKNISGAWTQIGENIKGKAVKDYFGTSVSLSNDGTTVAIGAHQGGSTLGYASVYKNVLGDWVQIGDDIVGESKGNFLGWNISLSNDGSTVAIGGYMNNDKGVRYAYVRAYKNKTNTWIQKGTDIGGKTMGYDLSRFNNISFSGNDTITLIGAYEKNNDNNSQKTPAINYVRVYKYKDSPSIWISPHI</sequence>
<dbReference type="RefSeq" id="WP_303278330.1">
    <property type="nucleotide sequence ID" value="NZ_JAUOEK010000127.1"/>
</dbReference>
<organism evidence="1 2">
    <name type="scientific">Flavivirga aquimarina</name>
    <dbReference type="NCBI Taxonomy" id="2027862"/>
    <lineage>
        <taxon>Bacteria</taxon>
        <taxon>Pseudomonadati</taxon>
        <taxon>Bacteroidota</taxon>
        <taxon>Flavobacteriia</taxon>
        <taxon>Flavobacteriales</taxon>
        <taxon>Flavobacteriaceae</taxon>
        <taxon>Flavivirga</taxon>
    </lineage>
</organism>
<dbReference type="PANTHER" id="PTHR36220">
    <property type="entry name" value="UNNAMED PRODUCT"/>
    <property type="match status" value="1"/>
</dbReference>
<dbReference type="PANTHER" id="PTHR36220:SF1">
    <property type="entry name" value="GAMMA TUBULIN COMPLEX COMPONENT C-TERMINAL DOMAIN-CONTAINING PROTEIN"/>
    <property type="match status" value="1"/>
</dbReference>
<reference evidence="1" key="1">
    <citation type="submission" date="2023-07" db="EMBL/GenBank/DDBJ databases">
        <title>Two novel species in the genus Flavivirga.</title>
        <authorList>
            <person name="Kwon K."/>
        </authorList>
    </citation>
    <scope>NUCLEOTIDE SEQUENCE</scope>
    <source>
        <strain evidence="1">KCTC 52353</strain>
    </source>
</reference>
<dbReference type="SUPFAM" id="SSF50965">
    <property type="entry name" value="Galactose oxidase, central domain"/>
    <property type="match status" value="1"/>
</dbReference>
<dbReference type="InterPro" id="IPR011043">
    <property type="entry name" value="Gal_Oxase/kelch_b-propeller"/>
</dbReference>
<gene>
    <name evidence="1" type="ORF">Q4Q35_12545</name>
</gene>
<name>A0ABT8WBX8_9FLAO</name>
<evidence type="ECO:0000313" key="1">
    <source>
        <dbReference type="EMBL" id="MDO5970638.1"/>
    </source>
</evidence>
<dbReference type="InterPro" id="IPR013517">
    <property type="entry name" value="FG-GAP"/>
</dbReference>
<comment type="caution">
    <text evidence="1">The sequence shown here is derived from an EMBL/GenBank/DDBJ whole genome shotgun (WGS) entry which is preliminary data.</text>
</comment>
<dbReference type="Proteomes" id="UP001176883">
    <property type="component" value="Unassembled WGS sequence"/>
</dbReference>
<accession>A0ABT8WBX8</accession>
<dbReference type="EMBL" id="JAUOEK010000127">
    <property type="protein sequence ID" value="MDO5970638.1"/>
    <property type="molecule type" value="Genomic_DNA"/>
</dbReference>
<evidence type="ECO:0008006" key="3">
    <source>
        <dbReference type="Google" id="ProtNLM"/>
    </source>
</evidence>
<proteinExistence type="predicted"/>
<keyword evidence="2" id="KW-1185">Reference proteome</keyword>
<protein>
    <recommendedName>
        <fullName evidence="3">PKD domain-containing protein</fullName>
    </recommendedName>
</protein>
<dbReference type="Pfam" id="PF14312">
    <property type="entry name" value="FG-GAP_2"/>
    <property type="match status" value="2"/>
</dbReference>
<evidence type="ECO:0000313" key="2">
    <source>
        <dbReference type="Proteomes" id="UP001176883"/>
    </source>
</evidence>